<sequence>MLIMGDCGVGKTSLLLRFMQNTFVEVSITNSYKLEVKVIDVGGSPVKLQILDGVHLERWRTSPISPHRGTTGYLVLYDVTNTESFINVEKWIAEIALYSCEDVIRLLVGTKCDLEEERKVSTKDGQLLAEKFNMRFIETSAKDSTNVEEAFFQLAADLKEQQDDTKRFLL</sequence>
<evidence type="ECO:0000256" key="2">
    <source>
        <dbReference type="ARBA" id="ARBA00022741"/>
    </source>
</evidence>
<dbReference type="SMART" id="SM00175">
    <property type="entry name" value="RAB"/>
    <property type="match status" value="1"/>
</dbReference>
<protein>
    <submittedName>
        <fullName evidence="5">Uncharacterized protein</fullName>
    </submittedName>
</protein>
<dbReference type="PANTHER" id="PTHR47977">
    <property type="entry name" value="RAS-RELATED PROTEIN RAB"/>
    <property type="match status" value="1"/>
</dbReference>
<keyword evidence="2" id="KW-0547">Nucleotide-binding</keyword>
<dbReference type="GO" id="GO:0003924">
    <property type="term" value="F:GTPase activity"/>
    <property type="evidence" value="ECO:0007669"/>
    <property type="project" value="InterPro"/>
</dbReference>
<reference evidence="5" key="1">
    <citation type="journal article" date="2020" name="J. Eukaryot. Microbiol.">
        <title>De novo Sequencing, Assembly and Annotation of the Transcriptome for the Free-Living Testate Amoeba Arcella intermedia.</title>
        <authorList>
            <person name="Ribeiro G.M."/>
            <person name="Porfirio-Sousa A.L."/>
            <person name="Maurer-Alcala X.X."/>
            <person name="Katz L.A."/>
            <person name="Lahr D.J.G."/>
        </authorList>
    </citation>
    <scope>NUCLEOTIDE SEQUENCE</scope>
</reference>
<dbReference type="PROSITE" id="PS51419">
    <property type="entry name" value="RAB"/>
    <property type="match status" value="1"/>
</dbReference>
<evidence type="ECO:0000256" key="3">
    <source>
        <dbReference type="ARBA" id="ARBA00023134"/>
    </source>
</evidence>
<dbReference type="AlphaFoldDB" id="A0A6B2LKX6"/>
<dbReference type="InterPro" id="IPR005225">
    <property type="entry name" value="Small_GTP-bd"/>
</dbReference>
<evidence type="ECO:0000256" key="4">
    <source>
        <dbReference type="ARBA" id="ARBA00023288"/>
    </source>
</evidence>
<dbReference type="InterPro" id="IPR050227">
    <property type="entry name" value="Rab"/>
</dbReference>
<accession>A0A6B2LKX6</accession>
<dbReference type="SUPFAM" id="SSF52540">
    <property type="entry name" value="P-loop containing nucleoside triphosphate hydrolases"/>
    <property type="match status" value="1"/>
</dbReference>
<keyword evidence="3" id="KW-0342">GTP-binding</keyword>
<dbReference type="PROSITE" id="PS51421">
    <property type="entry name" value="RAS"/>
    <property type="match status" value="1"/>
</dbReference>
<dbReference type="InterPro" id="IPR027417">
    <property type="entry name" value="P-loop_NTPase"/>
</dbReference>
<proteinExistence type="inferred from homology"/>
<dbReference type="EMBL" id="GIBP01008737">
    <property type="protein sequence ID" value="NDV37706.1"/>
    <property type="molecule type" value="Transcribed_RNA"/>
</dbReference>
<dbReference type="Gene3D" id="3.40.50.300">
    <property type="entry name" value="P-loop containing nucleotide triphosphate hydrolases"/>
    <property type="match status" value="1"/>
</dbReference>
<name>A0A6B2LKX6_9EUKA</name>
<comment type="similarity">
    <text evidence="1">Belongs to the small GTPase superfamily. Rab family.</text>
</comment>
<dbReference type="SMART" id="SM00173">
    <property type="entry name" value="RAS"/>
    <property type="match status" value="1"/>
</dbReference>
<dbReference type="SMART" id="SM00174">
    <property type="entry name" value="RHO"/>
    <property type="match status" value="1"/>
</dbReference>
<evidence type="ECO:0000256" key="1">
    <source>
        <dbReference type="ARBA" id="ARBA00006270"/>
    </source>
</evidence>
<dbReference type="InterPro" id="IPR001806">
    <property type="entry name" value="Small_GTPase"/>
</dbReference>
<dbReference type="FunFam" id="3.40.50.300:FF:001447">
    <property type="entry name" value="Ras-related protein Rab-1B"/>
    <property type="match status" value="1"/>
</dbReference>
<dbReference type="NCBIfam" id="TIGR00231">
    <property type="entry name" value="small_GTP"/>
    <property type="match status" value="1"/>
</dbReference>
<dbReference type="PRINTS" id="PR00449">
    <property type="entry name" value="RASTRNSFRMNG"/>
</dbReference>
<keyword evidence="4" id="KW-0449">Lipoprotein</keyword>
<dbReference type="GO" id="GO:0005525">
    <property type="term" value="F:GTP binding"/>
    <property type="evidence" value="ECO:0007669"/>
    <property type="project" value="UniProtKB-KW"/>
</dbReference>
<evidence type="ECO:0000313" key="5">
    <source>
        <dbReference type="EMBL" id="NDV37706.1"/>
    </source>
</evidence>
<organism evidence="5">
    <name type="scientific">Arcella intermedia</name>
    <dbReference type="NCBI Taxonomy" id="1963864"/>
    <lineage>
        <taxon>Eukaryota</taxon>
        <taxon>Amoebozoa</taxon>
        <taxon>Tubulinea</taxon>
        <taxon>Elardia</taxon>
        <taxon>Arcellinida</taxon>
        <taxon>Sphaerothecina</taxon>
        <taxon>Arcellidae</taxon>
        <taxon>Arcella</taxon>
    </lineage>
</organism>
<dbReference type="Pfam" id="PF00071">
    <property type="entry name" value="Ras"/>
    <property type="match status" value="1"/>
</dbReference>